<evidence type="ECO:0000256" key="8">
    <source>
        <dbReference type="NCBIfam" id="TIGR00669"/>
    </source>
</evidence>
<evidence type="ECO:0000256" key="1">
    <source>
        <dbReference type="ARBA" id="ARBA00022490"/>
    </source>
</evidence>
<evidence type="ECO:0000256" key="4">
    <source>
        <dbReference type="ARBA" id="ARBA00022741"/>
    </source>
</evidence>
<dbReference type="GO" id="GO:0070981">
    <property type="term" value="P:L-asparagine biosynthetic process"/>
    <property type="evidence" value="ECO:0007669"/>
    <property type="project" value="UniProtKB-UniRule"/>
</dbReference>
<reference evidence="10" key="2">
    <citation type="journal article" date="2021" name="PeerJ">
        <title>Extensive microbial diversity within the chicken gut microbiome revealed by metagenomics and culture.</title>
        <authorList>
            <person name="Gilroy R."/>
            <person name="Ravi A."/>
            <person name="Getino M."/>
            <person name="Pursley I."/>
            <person name="Horton D.L."/>
            <person name="Alikhan N.F."/>
            <person name="Baker D."/>
            <person name="Gharbi K."/>
            <person name="Hall N."/>
            <person name="Watson M."/>
            <person name="Adriaenssens E.M."/>
            <person name="Foster-Nyarko E."/>
            <person name="Jarju S."/>
            <person name="Secka A."/>
            <person name="Antonio M."/>
            <person name="Oren A."/>
            <person name="Chaudhuri R.R."/>
            <person name="La Ragione R."/>
            <person name="Hildebrand F."/>
            <person name="Pallen M.J."/>
        </authorList>
    </citation>
    <scope>NUCLEOTIDE SEQUENCE</scope>
    <source>
        <strain evidence="10">10532</strain>
    </source>
</reference>
<comment type="similarity">
    <text evidence="7">Belongs to the class-II aminoacyl-tRNA synthetase family. AsnA subfamily.</text>
</comment>
<comment type="caution">
    <text evidence="10">The sequence shown here is derived from an EMBL/GenBank/DDBJ whole genome shotgun (WGS) entry which is preliminary data.</text>
</comment>
<dbReference type="PROSITE" id="PS50862">
    <property type="entry name" value="AA_TRNA_LIGASE_II"/>
    <property type="match status" value="1"/>
</dbReference>
<evidence type="ECO:0000256" key="3">
    <source>
        <dbReference type="ARBA" id="ARBA00022605"/>
    </source>
</evidence>
<organism evidence="10 11">
    <name type="scientific">Candidatus Gallitreponema excrementavium</name>
    <dbReference type="NCBI Taxonomy" id="2840840"/>
    <lineage>
        <taxon>Bacteria</taxon>
        <taxon>Pseudomonadati</taxon>
        <taxon>Spirochaetota</taxon>
        <taxon>Spirochaetia</taxon>
        <taxon>Spirochaetales</taxon>
        <taxon>Candidatus Gallitreponema</taxon>
    </lineage>
</organism>
<dbReference type="Gene3D" id="3.30.930.10">
    <property type="entry name" value="Bira Bifunctional Protein, Domain 2"/>
    <property type="match status" value="1"/>
</dbReference>
<feature type="domain" description="Aminoacyl-transfer RNA synthetases class-II family profile" evidence="9">
    <location>
        <begin position="103"/>
        <end position="330"/>
    </location>
</feature>
<proteinExistence type="inferred from homology"/>
<dbReference type="EMBL" id="JADIMM010000117">
    <property type="protein sequence ID" value="MBO8458552.1"/>
    <property type="molecule type" value="Genomic_DNA"/>
</dbReference>
<keyword evidence="6 7" id="KW-0061">Asparagine biosynthesis</keyword>
<evidence type="ECO:0000256" key="6">
    <source>
        <dbReference type="ARBA" id="ARBA00022888"/>
    </source>
</evidence>
<keyword evidence="4 7" id="KW-0547">Nucleotide-binding</keyword>
<keyword evidence="3 7" id="KW-0028">Amino-acid biosynthesis</keyword>
<comment type="catalytic activity">
    <reaction evidence="7">
        <text>L-aspartate + NH4(+) + ATP = L-asparagine + AMP + diphosphate + H(+)</text>
        <dbReference type="Rhea" id="RHEA:11372"/>
        <dbReference type="ChEBI" id="CHEBI:15378"/>
        <dbReference type="ChEBI" id="CHEBI:28938"/>
        <dbReference type="ChEBI" id="CHEBI:29991"/>
        <dbReference type="ChEBI" id="CHEBI:30616"/>
        <dbReference type="ChEBI" id="CHEBI:33019"/>
        <dbReference type="ChEBI" id="CHEBI:58048"/>
        <dbReference type="ChEBI" id="CHEBI:456215"/>
        <dbReference type="EC" id="6.3.1.1"/>
    </reaction>
</comment>
<dbReference type="HAMAP" id="MF_00555">
    <property type="entry name" value="AsnA"/>
    <property type="match status" value="1"/>
</dbReference>
<name>A0A9D9N326_9SPIR</name>
<evidence type="ECO:0000313" key="11">
    <source>
        <dbReference type="Proteomes" id="UP000823638"/>
    </source>
</evidence>
<keyword evidence="1 7" id="KW-0963">Cytoplasm</keyword>
<comment type="pathway">
    <text evidence="7">Amino-acid biosynthesis; L-asparagine biosynthesis; L-asparagine from L-aspartate (ammonia route): step 1/1.</text>
</comment>
<accession>A0A9D9N326</accession>
<dbReference type="EC" id="6.3.1.1" evidence="7 8"/>
<dbReference type="GO" id="GO:0005524">
    <property type="term" value="F:ATP binding"/>
    <property type="evidence" value="ECO:0007669"/>
    <property type="project" value="UniProtKB-UniRule"/>
</dbReference>
<dbReference type="Proteomes" id="UP000823638">
    <property type="component" value="Unassembled WGS sequence"/>
</dbReference>
<evidence type="ECO:0000256" key="7">
    <source>
        <dbReference type="HAMAP-Rule" id="MF_00555"/>
    </source>
</evidence>
<comment type="subcellular location">
    <subcellularLocation>
        <location evidence="7">Cytoplasm</location>
    </subcellularLocation>
</comment>
<keyword evidence="2 7" id="KW-0436">Ligase</keyword>
<protein>
    <recommendedName>
        <fullName evidence="7 8">Aspartate--ammonia ligase</fullName>
        <ecNumber evidence="7 8">6.3.1.1</ecNumber>
    </recommendedName>
    <alternativeName>
        <fullName evidence="7">Asparagine synthetase A</fullName>
    </alternativeName>
</protein>
<reference evidence="10" key="1">
    <citation type="submission" date="2020-10" db="EMBL/GenBank/DDBJ databases">
        <authorList>
            <person name="Gilroy R."/>
        </authorList>
    </citation>
    <scope>NUCLEOTIDE SEQUENCE</scope>
    <source>
        <strain evidence="10">10532</strain>
    </source>
</reference>
<dbReference type="InterPro" id="IPR004618">
    <property type="entry name" value="AsnA"/>
</dbReference>
<sequence>MSKLYIPSNYKSVLSVRDTEKAIVLIKNFFQLALSTELKLTRITAPMFVESGTGLNDDLNGVERPVSFPVKDMKDKKMEIVHSLAKWKRVKLTELGFKPGYGIYTDMNAIRADEELDNVHSLYVDQWDWEAAISASDRNEEYLKKIVCRIYSVLKRTEFYVYDEYQALEPFLPDEIKFIHSRDLYERYPELSPKERENKICKEYGAVFLQGIGYDLGDGRPHDGRAPDYDDWVQETKPGYHGLNGDLLVWNPVLESAFEISSMGIRVSPETLSTQLKIRNCEERKNLSFHKKLLGNQLSLSIGGGIGQSRLCMLLLKKAHIGETQVSIWPVDMYEKCLEAGITLL</sequence>
<dbReference type="PIRSF" id="PIRSF001555">
    <property type="entry name" value="Asp_ammon_ligase"/>
    <property type="match status" value="1"/>
</dbReference>
<dbReference type="PANTHER" id="PTHR30073">
    <property type="entry name" value="ASPARTATE--AMMONIA LIGASE"/>
    <property type="match status" value="1"/>
</dbReference>
<keyword evidence="5 7" id="KW-0067">ATP-binding</keyword>
<dbReference type="NCBIfam" id="TIGR00669">
    <property type="entry name" value="asnA"/>
    <property type="match status" value="1"/>
</dbReference>
<dbReference type="AlphaFoldDB" id="A0A9D9N326"/>
<evidence type="ECO:0000313" key="10">
    <source>
        <dbReference type="EMBL" id="MBO8458552.1"/>
    </source>
</evidence>
<evidence type="ECO:0000259" key="9">
    <source>
        <dbReference type="PROSITE" id="PS50862"/>
    </source>
</evidence>
<gene>
    <name evidence="7" type="primary">asnA</name>
    <name evidence="10" type="ORF">IAA81_10070</name>
</gene>
<dbReference type="SUPFAM" id="SSF55681">
    <property type="entry name" value="Class II aaRS and biotin synthetases"/>
    <property type="match status" value="1"/>
</dbReference>
<dbReference type="Pfam" id="PF03590">
    <property type="entry name" value="AsnA"/>
    <property type="match status" value="1"/>
</dbReference>
<dbReference type="InterPro" id="IPR006195">
    <property type="entry name" value="aa-tRNA-synth_II"/>
</dbReference>
<evidence type="ECO:0000256" key="2">
    <source>
        <dbReference type="ARBA" id="ARBA00022598"/>
    </source>
</evidence>
<dbReference type="GO" id="GO:0004071">
    <property type="term" value="F:aspartate-ammonia ligase activity"/>
    <property type="evidence" value="ECO:0007669"/>
    <property type="project" value="UniProtKB-UniRule"/>
</dbReference>
<dbReference type="GO" id="GO:0005829">
    <property type="term" value="C:cytosol"/>
    <property type="evidence" value="ECO:0007669"/>
    <property type="project" value="TreeGrafter"/>
</dbReference>
<evidence type="ECO:0000256" key="5">
    <source>
        <dbReference type="ARBA" id="ARBA00022840"/>
    </source>
</evidence>
<dbReference type="PANTHER" id="PTHR30073:SF5">
    <property type="entry name" value="ASPARTATE--AMMONIA LIGASE"/>
    <property type="match status" value="1"/>
</dbReference>
<dbReference type="InterPro" id="IPR045864">
    <property type="entry name" value="aa-tRNA-synth_II/BPL/LPL"/>
</dbReference>